<feature type="domain" description="CheW-like" evidence="1">
    <location>
        <begin position="12"/>
        <end position="152"/>
    </location>
</feature>
<dbReference type="Gene3D" id="2.40.50.180">
    <property type="entry name" value="CheA-289, Domain 4"/>
    <property type="match status" value="1"/>
</dbReference>
<reference evidence="3" key="1">
    <citation type="submission" date="2016-10" db="EMBL/GenBank/DDBJ databases">
        <authorList>
            <person name="Varghese N."/>
            <person name="Submissions S."/>
        </authorList>
    </citation>
    <scope>NUCLEOTIDE SEQUENCE [LARGE SCALE GENOMIC DNA]</scope>
    <source>
        <strain evidence="3">DSM 26879</strain>
    </source>
</reference>
<dbReference type="AlphaFoldDB" id="A0A1I6GNT7"/>
<evidence type="ECO:0000313" key="3">
    <source>
        <dbReference type="Proteomes" id="UP000199478"/>
    </source>
</evidence>
<dbReference type="OrthoDB" id="9794382at2"/>
<name>A0A1I6GNT7_9RHOB</name>
<dbReference type="Gene3D" id="2.30.30.40">
    <property type="entry name" value="SH3 Domains"/>
    <property type="match status" value="1"/>
</dbReference>
<dbReference type="RefSeq" id="WP_090199425.1">
    <property type="nucleotide sequence ID" value="NZ_FOYP01000001.1"/>
</dbReference>
<protein>
    <submittedName>
        <fullName evidence="2">Purine-binding chemotaxis protein CheW</fullName>
    </submittedName>
</protein>
<sequence>MSQQAESPQAKQLEFVTLVAGGQNFCVEITQIREIRRWTPVTILPHSPPHVLGVINLRGAVIPIIDLAVKMGFEKIQPTERHVIIITAIDERIVGLLVESVSEILGVSAEMVRDTPRGPEDPATRAIQGIIPVADDMTKIINLSALLPSPDPVAA</sequence>
<dbReference type="PANTHER" id="PTHR22617:SF23">
    <property type="entry name" value="CHEMOTAXIS PROTEIN CHEW"/>
    <property type="match status" value="1"/>
</dbReference>
<dbReference type="SUPFAM" id="SSF50341">
    <property type="entry name" value="CheW-like"/>
    <property type="match status" value="1"/>
</dbReference>
<dbReference type="InterPro" id="IPR036061">
    <property type="entry name" value="CheW-like_dom_sf"/>
</dbReference>
<dbReference type="PANTHER" id="PTHR22617">
    <property type="entry name" value="CHEMOTAXIS SENSOR HISTIDINE KINASE-RELATED"/>
    <property type="match status" value="1"/>
</dbReference>
<dbReference type="GO" id="GO:0005829">
    <property type="term" value="C:cytosol"/>
    <property type="evidence" value="ECO:0007669"/>
    <property type="project" value="TreeGrafter"/>
</dbReference>
<organism evidence="2 3">
    <name type="scientific">Yoonia tamlensis</name>
    <dbReference type="NCBI Taxonomy" id="390270"/>
    <lineage>
        <taxon>Bacteria</taxon>
        <taxon>Pseudomonadati</taxon>
        <taxon>Pseudomonadota</taxon>
        <taxon>Alphaproteobacteria</taxon>
        <taxon>Rhodobacterales</taxon>
        <taxon>Paracoccaceae</taxon>
        <taxon>Yoonia</taxon>
    </lineage>
</organism>
<evidence type="ECO:0000313" key="2">
    <source>
        <dbReference type="EMBL" id="SFR43895.1"/>
    </source>
</evidence>
<proteinExistence type="predicted"/>
<dbReference type="EMBL" id="FOYP01000001">
    <property type="protein sequence ID" value="SFR43895.1"/>
    <property type="molecule type" value="Genomic_DNA"/>
</dbReference>
<dbReference type="InterPro" id="IPR039315">
    <property type="entry name" value="CheW"/>
</dbReference>
<keyword evidence="3" id="KW-1185">Reference proteome</keyword>
<dbReference type="Proteomes" id="UP000199478">
    <property type="component" value="Unassembled WGS sequence"/>
</dbReference>
<dbReference type="STRING" id="390270.SAMN04488005_1966"/>
<dbReference type="GO" id="GO:0007165">
    <property type="term" value="P:signal transduction"/>
    <property type="evidence" value="ECO:0007669"/>
    <property type="project" value="InterPro"/>
</dbReference>
<dbReference type="PROSITE" id="PS50851">
    <property type="entry name" value="CHEW"/>
    <property type="match status" value="1"/>
</dbReference>
<dbReference type="GO" id="GO:0006935">
    <property type="term" value="P:chemotaxis"/>
    <property type="evidence" value="ECO:0007669"/>
    <property type="project" value="InterPro"/>
</dbReference>
<evidence type="ECO:0000259" key="1">
    <source>
        <dbReference type="PROSITE" id="PS50851"/>
    </source>
</evidence>
<dbReference type="SMART" id="SM00260">
    <property type="entry name" value="CheW"/>
    <property type="match status" value="1"/>
</dbReference>
<accession>A0A1I6GNT7</accession>
<dbReference type="Pfam" id="PF01584">
    <property type="entry name" value="CheW"/>
    <property type="match status" value="1"/>
</dbReference>
<gene>
    <name evidence="2" type="ORF">SAMN04488005_1966</name>
</gene>
<dbReference type="InterPro" id="IPR002545">
    <property type="entry name" value="CheW-lke_dom"/>
</dbReference>